<dbReference type="Proteomes" id="UP000010796">
    <property type="component" value="Chromosome"/>
</dbReference>
<evidence type="ECO:0000256" key="1">
    <source>
        <dbReference type="SAM" id="MobiDB-lite"/>
    </source>
</evidence>
<protein>
    <recommendedName>
        <fullName evidence="5">Meiotically up-regulated gene 157 protein</fullName>
    </recommendedName>
</protein>
<feature type="chain" id="PRO_5003942314" description="Meiotically up-regulated gene 157 protein" evidence="2">
    <location>
        <begin position="42"/>
        <end position="487"/>
    </location>
</feature>
<dbReference type="Gene3D" id="1.50.10.10">
    <property type="match status" value="1"/>
</dbReference>
<sequence length="487" mass="55211">MRHLVLSRTQNNPKIMIRRDFIKTSAAASFGLAMGSGMSLAAGIPFKETNRPPKAQRNFTSKAVENTIDEIKKNIKDKELAWLFENCFPNTLDTTVEYEVNNGEPDTFVITGDIHAMWLRDSSAQVWPYVTLVNKDKKLKKLIQGVINRHNECIIIDPYANAFNNGPAGSEWESDHTDMKPELHERKWEIDSLCYAVRLANGYWKETGDTSIFDDRWEKAMKLVVKTFKEQQRKEDNGPYHFQRTTPRATDTLSGKGYGNPVKPVGLICSAFRPSDDATIFPFLVPSNLFAVQSLRQLATIYRDVKGDVASAKECEELANEVEGALHKYAVAEHLDHGKIYAFEVDGFGNQLFMDDSNVPSLLSMGYLGCLEIDDPIYQNTRNFVLSEDNPYFFSGKAAKGIGGPHVGMDYIWHMSITLQAMTATDDEEIKQCLEWLKTTHAGTGFMHEGFHKDDPDNFTRSWFAWANTLFGELIYTLYKEKPHLLA</sequence>
<dbReference type="SUPFAM" id="SSF48208">
    <property type="entry name" value="Six-hairpin glycosidases"/>
    <property type="match status" value="1"/>
</dbReference>
<gene>
    <name evidence="3" type="ordered locus">Echvi_3985</name>
</gene>
<dbReference type="PATRIC" id="fig|926556.3.peg.4195"/>
<feature type="region of interest" description="Disordered" evidence="1">
    <location>
        <begin position="235"/>
        <end position="256"/>
    </location>
</feature>
<dbReference type="PANTHER" id="PTHR31047">
    <property type="entry name" value="MEIOTICALLY UP-REGULATED GENE 157 PROTEIN"/>
    <property type="match status" value="1"/>
</dbReference>
<feature type="signal peptide" evidence="2">
    <location>
        <begin position="1"/>
        <end position="41"/>
    </location>
</feature>
<dbReference type="EMBL" id="CP003346">
    <property type="protein sequence ID" value="AGA80192.1"/>
    <property type="molecule type" value="Genomic_DNA"/>
</dbReference>
<dbReference type="PROSITE" id="PS51318">
    <property type="entry name" value="TAT"/>
    <property type="match status" value="1"/>
</dbReference>
<keyword evidence="2" id="KW-0732">Signal</keyword>
<organism evidence="3 4">
    <name type="scientific">Echinicola vietnamensis (strain DSM 17526 / LMG 23754 / KMM 6221)</name>
    <dbReference type="NCBI Taxonomy" id="926556"/>
    <lineage>
        <taxon>Bacteria</taxon>
        <taxon>Pseudomonadati</taxon>
        <taxon>Bacteroidota</taxon>
        <taxon>Cytophagia</taxon>
        <taxon>Cytophagales</taxon>
        <taxon>Cyclobacteriaceae</taxon>
        <taxon>Echinicola</taxon>
    </lineage>
</organism>
<dbReference type="SMART" id="SM01149">
    <property type="entry name" value="DUF1237"/>
    <property type="match status" value="1"/>
</dbReference>
<evidence type="ECO:0000256" key="2">
    <source>
        <dbReference type="SAM" id="SignalP"/>
    </source>
</evidence>
<dbReference type="STRING" id="926556.Echvi_3985"/>
<dbReference type="InterPro" id="IPR008928">
    <property type="entry name" value="6-hairpin_glycosidase_sf"/>
</dbReference>
<dbReference type="HOGENOM" id="CLU_023537_0_1_10"/>
<evidence type="ECO:0000313" key="3">
    <source>
        <dbReference type="EMBL" id="AGA80192.1"/>
    </source>
</evidence>
<keyword evidence="4" id="KW-1185">Reference proteome</keyword>
<dbReference type="PIRSF" id="PIRSF028846">
    <property type="entry name" value="UCP028846"/>
    <property type="match status" value="1"/>
</dbReference>
<dbReference type="InterPro" id="IPR008313">
    <property type="entry name" value="GH125"/>
</dbReference>
<evidence type="ECO:0000313" key="4">
    <source>
        <dbReference type="Proteomes" id="UP000010796"/>
    </source>
</evidence>
<reference evidence="4" key="1">
    <citation type="submission" date="2012-02" db="EMBL/GenBank/DDBJ databases">
        <title>The complete genome of Echinicola vietnamensis DSM 17526.</title>
        <authorList>
            <person name="Lucas S."/>
            <person name="Copeland A."/>
            <person name="Lapidus A."/>
            <person name="Glavina del Rio T."/>
            <person name="Dalin E."/>
            <person name="Tice H."/>
            <person name="Bruce D."/>
            <person name="Goodwin L."/>
            <person name="Pitluck S."/>
            <person name="Peters L."/>
            <person name="Ovchinnikova G."/>
            <person name="Teshima H."/>
            <person name="Kyrpides N."/>
            <person name="Mavromatis K."/>
            <person name="Ivanova N."/>
            <person name="Brettin T."/>
            <person name="Detter J.C."/>
            <person name="Han C."/>
            <person name="Larimer F."/>
            <person name="Land M."/>
            <person name="Hauser L."/>
            <person name="Markowitz V."/>
            <person name="Cheng J.-F."/>
            <person name="Hugenholtz P."/>
            <person name="Woyke T."/>
            <person name="Wu D."/>
            <person name="Brambilla E."/>
            <person name="Klenk H.-P."/>
            <person name="Eisen J.A."/>
        </authorList>
    </citation>
    <scope>NUCLEOTIDE SEQUENCE [LARGE SCALE GENOMIC DNA]</scope>
    <source>
        <strain evidence="4">DSM 17526 / LMG 23754 / KMM 6221</strain>
    </source>
</reference>
<dbReference type="Pfam" id="PF06824">
    <property type="entry name" value="Glyco_hydro_125"/>
    <property type="match status" value="1"/>
</dbReference>
<evidence type="ECO:0008006" key="5">
    <source>
        <dbReference type="Google" id="ProtNLM"/>
    </source>
</evidence>
<proteinExistence type="predicted"/>
<dbReference type="PANTHER" id="PTHR31047:SF0">
    <property type="entry name" value="MEIOTICALLY UP-REGULATED GENE 157 PROTEIN"/>
    <property type="match status" value="1"/>
</dbReference>
<name>L0G3T8_ECHVK</name>
<dbReference type="eggNOG" id="COG3538">
    <property type="taxonomic scope" value="Bacteria"/>
</dbReference>
<dbReference type="AlphaFoldDB" id="L0G3T8"/>
<dbReference type="InterPro" id="IPR012341">
    <property type="entry name" value="6hp_glycosidase-like_sf"/>
</dbReference>
<feature type="compositionally biased region" description="Polar residues" evidence="1">
    <location>
        <begin position="243"/>
        <end position="253"/>
    </location>
</feature>
<accession>L0G3T8</accession>
<dbReference type="KEGG" id="evi:Echvi_3985"/>
<dbReference type="InterPro" id="IPR006311">
    <property type="entry name" value="TAT_signal"/>
</dbReference>
<dbReference type="GO" id="GO:0005975">
    <property type="term" value="P:carbohydrate metabolic process"/>
    <property type="evidence" value="ECO:0007669"/>
    <property type="project" value="InterPro"/>
</dbReference>